<gene>
    <name evidence="4" type="ORF">Q8A67_006434</name>
</gene>
<proteinExistence type="predicted"/>
<keyword evidence="1" id="KW-0393">Immunoglobulin domain</keyword>
<evidence type="ECO:0000256" key="1">
    <source>
        <dbReference type="ARBA" id="ARBA00023319"/>
    </source>
</evidence>
<dbReference type="Gene3D" id="2.60.40.10">
    <property type="entry name" value="Immunoglobulins"/>
    <property type="match status" value="4"/>
</dbReference>
<dbReference type="Pfam" id="PF07654">
    <property type="entry name" value="C1-set"/>
    <property type="match status" value="2"/>
</dbReference>
<feature type="domain" description="Ig-like" evidence="3">
    <location>
        <begin position="289"/>
        <end position="392"/>
    </location>
</feature>
<feature type="domain" description="Ig-like" evidence="3">
    <location>
        <begin position="574"/>
        <end position="662"/>
    </location>
</feature>
<protein>
    <recommendedName>
        <fullName evidence="3">Ig-like domain-containing protein</fullName>
    </recommendedName>
</protein>
<dbReference type="InterPro" id="IPR050380">
    <property type="entry name" value="Immune_Resp_Modulators"/>
</dbReference>
<dbReference type="AlphaFoldDB" id="A0AA88PUC6"/>
<dbReference type="InterPro" id="IPR003599">
    <property type="entry name" value="Ig_sub"/>
</dbReference>
<organism evidence="4 5">
    <name type="scientific">Cirrhinus molitorella</name>
    <name type="common">mud carp</name>
    <dbReference type="NCBI Taxonomy" id="172907"/>
    <lineage>
        <taxon>Eukaryota</taxon>
        <taxon>Metazoa</taxon>
        <taxon>Chordata</taxon>
        <taxon>Craniata</taxon>
        <taxon>Vertebrata</taxon>
        <taxon>Euteleostomi</taxon>
        <taxon>Actinopterygii</taxon>
        <taxon>Neopterygii</taxon>
        <taxon>Teleostei</taxon>
        <taxon>Ostariophysi</taxon>
        <taxon>Cypriniformes</taxon>
        <taxon>Cyprinidae</taxon>
        <taxon>Labeoninae</taxon>
        <taxon>Labeonini</taxon>
        <taxon>Cirrhinus</taxon>
    </lineage>
</organism>
<keyword evidence="2" id="KW-0812">Transmembrane</keyword>
<dbReference type="InterPro" id="IPR007110">
    <property type="entry name" value="Ig-like_dom"/>
</dbReference>
<evidence type="ECO:0000259" key="3">
    <source>
        <dbReference type="PROSITE" id="PS50835"/>
    </source>
</evidence>
<dbReference type="InterPro" id="IPR003597">
    <property type="entry name" value="Ig_C1-set"/>
</dbReference>
<dbReference type="InterPro" id="IPR003006">
    <property type="entry name" value="Ig/MHC_CS"/>
</dbReference>
<name>A0AA88PUC6_9TELE</name>
<evidence type="ECO:0000313" key="5">
    <source>
        <dbReference type="Proteomes" id="UP001187343"/>
    </source>
</evidence>
<comment type="caution">
    <text evidence="4">The sequence shown here is derived from an EMBL/GenBank/DDBJ whole genome shotgun (WGS) entry which is preliminary data.</text>
</comment>
<sequence>MVLLCSLQDVRLGHVCVSKAVSVNGSQSLYDLEWLPCPFEDEKVHINIKGHTETEYITREAVLQFGKVGDSPLLPTITFLVTASKVDIRRYLEGTEDKLQCEIRRYNTGSIATRWPTAGAQDHDIWFTSTIRHSEDLFVITTFLRHTTAAPVAPAEEQMDLLQWKTINDRDLLTMSAAMVVLTKTPSMDVGLLKEPDLDCRFAVDHKVPHATVEWKLQQHGKHSTLFSYSSRTGKKEGNGVALKAIAAGNVSFKLSPTTKHSEGTYICSVMVPPLIGSHDIPLTISERPRVSINVGSTLSMKRGEVRKLKCDAKRYYPLDVSIKWYRQMADGSSTPSLLKKVLYSSHQPHQDGTHSLSAFFYLKPSMEDSGYIYTCSVSHISLLTPIRKSFTLRVTGVNGSQSLYDLQWLSCRFVDEKVHINKEDHIETKYITRVAVLQFGKVGDRSSHPTVTTFLVTASKVDMRHYLEGAEDKLQCEIHRYSTGRIKTRWPTAGAQDHDVWFTSTIRHSEGLFVTKTFLRHTTVAPVAPDEEQMDFLQWKTINDGDLLTMSAAMVFLTKTPSVDVGLFKEPDLDCRFAVDHALPHATVEWKLQQHGRRTDLFSYSSRTGKTEGNGVALKAIAAGNVSYKLRSTSTHSEGTYICSVMVPPLNGSHDIPLRISEQPHVSINVGSTLSMKLGEVQMLKCDAERYYPLDVDIKWYRETPDGSPTPPLKVRHSSHERHRDGTHSVSAFFYLKPSMEESGYKYTCSVSHKSLLSPIYKSFTLRVTDPDSTLWYIAKIGFIISMVVIICYMRPQYLGRKSSKKSFFP</sequence>
<evidence type="ECO:0000256" key="2">
    <source>
        <dbReference type="SAM" id="Phobius"/>
    </source>
</evidence>
<dbReference type="SUPFAM" id="SSF48726">
    <property type="entry name" value="Immunoglobulin"/>
    <property type="match status" value="3"/>
</dbReference>
<dbReference type="Proteomes" id="UP001187343">
    <property type="component" value="Unassembled WGS sequence"/>
</dbReference>
<feature type="transmembrane region" description="Helical" evidence="2">
    <location>
        <begin position="776"/>
        <end position="795"/>
    </location>
</feature>
<keyword evidence="2" id="KW-0472">Membrane</keyword>
<evidence type="ECO:0000313" key="4">
    <source>
        <dbReference type="EMBL" id="KAK2904635.1"/>
    </source>
</evidence>
<dbReference type="PANTHER" id="PTHR23411">
    <property type="entry name" value="TAPASIN"/>
    <property type="match status" value="1"/>
</dbReference>
<keyword evidence="2" id="KW-1133">Transmembrane helix</keyword>
<keyword evidence="5" id="KW-1185">Reference proteome</keyword>
<dbReference type="PROSITE" id="PS00290">
    <property type="entry name" value="IG_MHC"/>
    <property type="match status" value="2"/>
</dbReference>
<dbReference type="SMART" id="SM00409">
    <property type="entry name" value="IG"/>
    <property type="match status" value="3"/>
</dbReference>
<dbReference type="InterPro" id="IPR013783">
    <property type="entry name" value="Ig-like_fold"/>
</dbReference>
<dbReference type="PROSITE" id="PS50835">
    <property type="entry name" value="IG_LIKE"/>
    <property type="match status" value="4"/>
</dbReference>
<accession>A0AA88PUC6</accession>
<reference evidence="4" key="1">
    <citation type="submission" date="2023-08" db="EMBL/GenBank/DDBJ databases">
        <title>Chromosome-level Genome Assembly of mud carp (Cirrhinus molitorella).</title>
        <authorList>
            <person name="Liu H."/>
        </authorList>
    </citation>
    <scope>NUCLEOTIDE SEQUENCE</scope>
    <source>
        <strain evidence="4">Prfri</strain>
        <tissue evidence="4">Muscle</tissue>
    </source>
</reference>
<dbReference type="InterPro" id="IPR036179">
    <property type="entry name" value="Ig-like_dom_sf"/>
</dbReference>
<feature type="domain" description="Ig-like" evidence="3">
    <location>
        <begin position="198"/>
        <end position="270"/>
    </location>
</feature>
<feature type="domain" description="Ig-like" evidence="3">
    <location>
        <begin position="665"/>
        <end position="766"/>
    </location>
</feature>
<dbReference type="EMBL" id="JAUYZG010000006">
    <property type="protein sequence ID" value="KAK2904635.1"/>
    <property type="molecule type" value="Genomic_DNA"/>
</dbReference>